<dbReference type="EMBL" id="CAMXCT010003275">
    <property type="protein sequence ID" value="CAI4003480.1"/>
    <property type="molecule type" value="Genomic_DNA"/>
</dbReference>
<gene>
    <name evidence="2" type="ORF">C1SCF055_LOCUS29346</name>
</gene>
<dbReference type="Gene3D" id="3.40.50.1000">
    <property type="entry name" value="HAD superfamily/HAD-like"/>
    <property type="match status" value="1"/>
</dbReference>
<dbReference type="InterPro" id="IPR023214">
    <property type="entry name" value="HAD_sf"/>
</dbReference>
<feature type="non-terminal residue" evidence="2">
    <location>
        <position position="315"/>
    </location>
</feature>
<evidence type="ECO:0000256" key="1">
    <source>
        <dbReference type="SAM" id="MobiDB-lite"/>
    </source>
</evidence>
<name>A0A9P1D5R1_9DINO</name>
<feature type="region of interest" description="Disordered" evidence="1">
    <location>
        <begin position="1"/>
        <end position="70"/>
    </location>
</feature>
<sequence>GTEPPKSPKQSRPAGTAQAKICQPSSACREEVKRAGSKAEGASGRAVEPKAAPSPVKARTPAGKAAGRGANSEKLLQAAVNLRNSKSLRLALSRATQASPALMAKASALLERLAAAESAALQDLRTAERDEAREPPVPWRLLCLDFDRTIAKEHMWGTYKDAPLNQIPVSEETFTDLALFRWLVRAIRKRAGEVVIATFGRADVAGKAMQFALGEDHGVVITTPADYPDPAPEAGIEAARCPEGSSWLGDKNTQLASLARRFGVAATEMILLDDDLHNVQEAAKAGVSAFHAPTGLNKTAVQNVAELIGLTGHAE</sequence>
<comment type="caution">
    <text evidence="2">The sequence shown here is derived from an EMBL/GenBank/DDBJ whole genome shotgun (WGS) entry which is preliminary data.</text>
</comment>
<organism evidence="2">
    <name type="scientific">Cladocopium goreaui</name>
    <dbReference type="NCBI Taxonomy" id="2562237"/>
    <lineage>
        <taxon>Eukaryota</taxon>
        <taxon>Sar</taxon>
        <taxon>Alveolata</taxon>
        <taxon>Dinophyceae</taxon>
        <taxon>Suessiales</taxon>
        <taxon>Symbiodiniaceae</taxon>
        <taxon>Cladocopium</taxon>
    </lineage>
</organism>
<evidence type="ECO:0000313" key="5">
    <source>
        <dbReference type="Proteomes" id="UP001152797"/>
    </source>
</evidence>
<dbReference type="InterPro" id="IPR036412">
    <property type="entry name" value="HAD-like_sf"/>
</dbReference>
<protein>
    <submittedName>
        <fullName evidence="4">Magnesium-dependent phosphatase 1</fullName>
    </submittedName>
</protein>
<accession>A0A9P1D5R1</accession>
<proteinExistence type="predicted"/>
<reference evidence="2" key="1">
    <citation type="submission" date="2022-10" db="EMBL/GenBank/DDBJ databases">
        <authorList>
            <person name="Chen Y."/>
            <person name="Dougan E. K."/>
            <person name="Chan C."/>
            <person name="Rhodes N."/>
            <person name="Thang M."/>
        </authorList>
    </citation>
    <scope>NUCLEOTIDE SEQUENCE</scope>
</reference>
<dbReference type="AlphaFoldDB" id="A0A9P1D5R1"/>
<dbReference type="SUPFAM" id="SSF56784">
    <property type="entry name" value="HAD-like"/>
    <property type="match status" value="1"/>
</dbReference>
<reference evidence="3" key="2">
    <citation type="submission" date="2024-04" db="EMBL/GenBank/DDBJ databases">
        <authorList>
            <person name="Chen Y."/>
            <person name="Shah S."/>
            <person name="Dougan E. K."/>
            <person name="Thang M."/>
            <person name="Chan C."/>
        </authorList>
    </citation>
    <scope>NUCLEOTIDE SEQUENCE [LARGE SCALE GENOMIC DNA]</scope>
</reference>
<dbReference type="EMBL" id="CAMXCT020003275">
    <property type="protein sequence ID" value="CAL1156855.1"/>
    <property type="molecule type" value="Genomic_DNA"/>
</dbReference>
<dbReference type="OrthoDB" id="445982at2759"/>
<evidence type="ECO:0000313" key="4">
    <source>
        <dbReference type="EMBL" id="CAL4790792.1"/>
    </source>
</evidence>
<evidence type="ECO:0000313" key="2">
    <source>
        <dbReference type="EMBL" id="CAI4003480.1"/>
    </source>
</evidence>
<keyword evidence="5" id="KW-1185">Reference proteome</keyword>
<dbReference type="EMBL" id="CAMXCT030003275">
    <property type="protein sequence ID" value="CAL4790792.1"/>
    <property type="molecule type" value="Genomic_DNA"/>
</dbReference>
<dbReference type="Proteomes" id="UP001152797">
    <property type="component" value="Unassembled WGS sequence"/>
</dbReference>
<evidence type="ECO:0000313" key="3">
    <source>
        <dbReference type="EMBL" id="CAL1156855.1"/>
    </source>
</evidence>